<evidence type="ECO:0000313" key="10">
    <source>
        <dbReference type="Proteomes" id="UP000287687"/>
    </source>
</evidence>
<evidence type="ECO:0000256" key="6">
    <source>
        <dbReference type="ARBA" id="ARBA00023136"/>
    </source>
</evidence>
<sequence>MTEFLKRLLRTPQGAIGVAIVGLVLLVVIIGPWVAPHDPESLAPLQRYKGSSLTYLLGTDQYGRDIFSRLLIGARATVIMAMLATLAGTVVGALIGTTSAFLGGRADEAIMRTIDAVMSIPSLLFALLVVNLLGSSIVNALVAVAVAFAPGMARITRSVALSVRKQDYINAAIARGESARFVIVREMLPNVIAPIIVEMTIRVSFAVMLFATLSFLGLGAQPPAAEWGLMVSEARRYMHLSAGILIWPSIAIALVAIGFNLLGDGLRDALNPRA</sequence>
<dbReference type="EMBL" id="SBIP01000001">
    <property type="protein sequence ID" value="RWX81203.1"/>
    <property type="molecule type" value="Genomic_DNA"/>
</dbReference>
<dbReference type="Pfam" id="PF12911">
    <property type="entry name" value="OppC_N"/>
    <property type="match status" value="1"/>
</dbReference>
<feature type="transmembrane region" description="Helical" evidence="7">
    <location>
        <begin position="237"/>
        <end position="262"/>
    </location>
</feature>
<dbReference type="PANTHER" id="PTHR43386">
    <property type="entry name" value="OLIGOPEPTIDE TRANSPORT SYSTEM PERMEASE PROTEIN APPC"/>
    <property type="match status" value="1"/>
</dbReference>
<evidence type="ECO:0000256" key="3">
    <source>
        <dbReference type="ARBA" id="ARBA00022475"/>
    </source>
</evidence>
<feature type="transmembrane region" description="Helical" evidence="7">
    <location>
        <begin position="78"/>
        <end position="102"/>
    </location>
</feature>
<feature type="domain" description="ABC transmembrane type-1" evidence="8">
    <location>
        <begin position="74"/>
        <end position="263"/>
    </location>
</feature>
<dbReference type="OrthoDB" id="9766870at2"/>
<reference evidence="9 10" key="1">
    <citation type="submission" date="2019-01" db="EMBL/GenBank/DDBJ databases">
        <title>The draft genome of Rhizobium sp. 24NR.</title>
        <authorList>
            <person name="Liu L."/>
            <person name="Liang L."/>
            <person name="Shi S."/>
            <person name="Xu L."/>
            <person name="Wang X."/>
            <person name="Li L."/>
            <person name="Zhang X."/>
        </authorList>
    </citation>
    <scope>NUCLEOTIDE SEQUENCE [LARGE SCALE GENOMIC DNA]</scope>
    <source>
        <strain evidence="9 10">24NR</strain>
    </source>
</reference>
<keyword evidence="2 7" id="KW-0813">Transport</keyword>
<protein>
    <submittedName>
        <fullName evidence="9">ABC transporter permease</fullName>
    </submittedName>
</protein>
<dbReference type="InterPro" id="IPR035906">
    <property type="entry name" value="MetI-like_sf"/>
</dbReference>
<dbReference type="Gene3D" id="1.10.3720.10">
    <property type="entry name" value="MetI-like"/>
    <property type="match status" value="1"/>
</dbReference>
<dbReference type="Proteomes" id="UP000287687">
    <property type="component" value="Unassembled WGS sequence"/>
</dbReference>
<proteinExistence type="inferred from homology"/>
<evidence type="ECO:0000256" key="2">
    <source>
        <dbReference type="ARBA" id="ARBA00022448"/>
    </source>
</evidence>
<keyword evidence="6 7" id="KW-0472">Membrane</keyword>
<evidence type="ECO:0000313" key="9">
    <source>
        <dbReference type="EMBL" id="RWX81203.1"/>
    </source>
</evidence>
<dbReference type="InterPro" id="IPR050366">
    <property type="entry name" value="BP-dependent_transpt_permease"/>
</dbReference>
<dbReference type="Pfam" id="PF00528">
    <property type="entry name" value="BPD_transp_1"/>
    <property type="match status" value="1"/>
</dbReference>
<dbReference type="InterPro" id="IPR025966">
    <property type="entry name" value="OppC_N"/>
</dbReference>
<comment type="similarity">
    <text evidence="7">Belongs to the binding-protein-dependent transport system permease family.</text>
</comment>
<accession>A0A3S3SID0</accession>
<name>A0A3S3SID0_9HYPH</name>
<gene>
    <name evidence="9" type="ORF">EPK99_02425</name>
</gene>
<evidence type="ECO:0000256" key="5">
    <source>
        <dbReference type="ARBA" id="ARBA00022989"/>
    </source>
</evidence>
<comment type="subcellular location">
    <subcellularLocation>
        <location evidence="1 7">Cell membrane</location>
        <topology evidence="1 7">Multi-pass membrane protein</topology>
    </subcellularLocation>
</comment>
<dbReference type="InterPro" id="IPR000515">
    <property type="entry name" value="MetI-like"/>
</dbReference>
<evidence type="ECO:0000256" key="7">
    <source>
        <dbReference type="RuleBase" id="RU363032"/>
    </source>
</evidence>
<dbReference type="GO" id="GO:0055085">
    <property type="term" value="P:transmembrane transport"/>
    <property type="evidence" value="ECO:0007669"/>
    <property type="project" value="InterPro"/>
</dbReference>
<dbReference type="CDD" id="cd06261">
    <property type="entry name" value="TM_PBP2"/>
    <property type="match status" value="1"/>
</dbReference>
<dbReference type="GO" id="GO:0005886">
    <property type="term" value="C:plasma membrane"/>
    <property type="evidence" value="ECO:0007669"/>
    <property type="project" value="UniProtKB-SubCell"/>
</dbReference>
<evidence type="ECO:0000256" key="4">
    <source>
        <dbReference type="ARBA" id="ARBA00022692"/>
    </source>
</evidence>
<feature type="transmembrane region" description="Helical" evidence="7">
    <location>
        <begin position="191"/>
        <end position="216"/>
    </location>
</feature>
<keyword evidence="3" id="KW-1003">Cell membrane</keyword>
<keyword evidence="10" id="KW-1185">Reference proteome</keyword>
<evidence type="ECO:0000259" key="8">
    <source>
        <dbReference type="PROSITE" id="PS50928"/>
    </source>
</evidence>
<dbReference type="SUPFAM" id="SSF161098">
    <property type="entry name" value="MetI-like"/>
    <property type="match status" value="1"/>
</dbReference>
<organism evidence="9 10">
    <name type="scientific">Neorhizobium lilium</name>
    <dbReference type="NCBI Taxonomy" id="2503024"/>
    <lineage>
        <taxon>Bacteria</taxon>
        <taxon>Pseudomonadati</taxon>
        <taxon>Pseudomonadota</taxon>
        <taxon>Alphaproteobacteria</taxon>
        <taxon>Hyphomicrobiales</taxon>
        <taxon>Rhizobiaceae</taxon>
        <taxon>Rhizobium/Agrobacterium group</taxon>
        <taxon>Neorhizobium</taxon>
    </lineage>
</organism>
<keyword evidence="4 7" id="KW-0812">Transmembrane</keyword>
<comment type="caution">
    <text evidence="9">The sequence shown here is derived from an EMBL/GenBank/DDBJ whole genome shotgun (WGS) entry which is preliminary data.</text>
</comment>
<dbReference type="AlphaFoldDB" id="A0A3S3SID0"/>
<evidence type="ECO:0000256" key="1">
    <source>
        <dbReference type="ARBA" id="ARBA00004651"/>
    </source>
</evidence>
<keyword evidence="5 7" id="KW-1133">Transmembrane helix</keyword>
<dbReference type="RefSeq" id="WP_128441029.1">
    <property type="nucleotide sequence ID" value="NZ_SBIP01000001.1"/>
</dbReference>
<dbReference type="PANTHER" id="PTHR43386:SF25">
    <property type="entry name" value="PEPTIDE ABC TRANSPORTER PERMEASE PROTEIN"/>
    <property type="match status" value="1"/>
</dbReference>
<feature type="transmembrane region" description="Helical" evidence="7">
    <location>
        <begin position="12"/>
        <end position="35"/>
    </location>
</feature>
<dbReference type="PROSITE" id="PS50928">
    <property type="entry name" value="ABC_TM1"/>
    <property type="match status" value="1"/>
</dbReference>
<feature type="transmembrane region" description="Helical" evidence="7">
    <location>
        <begin position="123"/>
        <end position="149"/>
    </location>
</feature>